<accession>A0A1X7A0D5</accession>
<dbReference type="GO" id="GO:0003677">
    <property type="term" value="F:DNA binding"/>
    <property type="evidence" value="ECO:0007669"/>
    <property type="project" value="InterPro"/>
</dbReference>
<reference evidence="2 5" key="2">
    <citation type="submission" date="2018-03" db="EMBL/GenBank/DDBJ databases">
        <title>Genomic Encyclopedia of Archaeal and Bacterial Type Strains, Phase II (KMG-II): from individual species to whole genera.</title>
        <authorList>
            <person name="Goeker M."/>
        </authorList>
    </citation>
    <scope>NUCLEOTIDE SEQUENCE [LARGE SCALE GENOMIC DNA]</scope>
    <source>
        <strain evidence="2 5">DSM 29956</strain>
    </source>
</reference>
<gene>
    <name evidence="2" type="ORF">CLV79_1239</name>
    <name evidence="3" type="ORF">LOS8367_03313</name>
</gene>
<dbReference type="GO" id="GO:0006313">
    <property type="term" value="P:DNA transposition"/>
    <property type="evidence" value="ECO:0007669"/>
    <property type="project" value="InterPro"/>
</dbReference>
<dbReference type="Proteomes" id="UP000240624">
    <property type="component" value="Unassembled WGS sequence"/>
</dbReference>
<evidence type="ECO:0000313" key="5">
    <source>
        <dbReference type="Proteomes" id="UP000240624"/>
    </source>
</evidence>
<reference evidence="3 4" key="1">
    <citation type="submission" date="2017-03" db="EMBL/GenBank/DDBJ databases">
        <authorList>
            <person name="Afonso C.L."/>
            <person name="Miller P.J."/>
            <person name="Scott M.A."/>
            <person name="Spackman E."/>
            <person name="Goraichik I."/>
            <person name="Dimitrov K.M."/>
            <person name="Suarez D.L."/>
            <person name="Swayne D.E."/>
        </authorList>
    </citation>
    <scope>NUCLEOTIDE SEQUENCE [LARGE SCALE GENOMIC DNA]</scope>
    <source>
        <strain evidence="3 4">CECT 8367</strain>
    </source>
</reference>
<protein>
    <submittedName>
        <fullName evidence="3">Transposase IS116/IS110/IS902 family protein</fullName>
    </submittedName>
</protein>
<dbReference type="Proteomes" id="UP000193495">
    <property type="component" value="Unassembled WGS sequence"/>
</dbReference>
<organism evidence="3 4">
    <name type="scientific">Limimaricola soesokkakensis</name>
    <dbReference type="NCBI Taxonomy" id="1343159"/>
    <lineage>
        <taxon>Bacteria</taxon>
        <taxon>Pseudomonadati</taxon>
        <taxon>Pseudomonadota</taxon>
        <taxon>Alphaproteobacteria</taxon>
        <taxon>Rhodobacterales</taxon>
        <taxon>Paracoccaceae</taxon>
        <taxon>Limimaricola</taxon>
    </lineage>
</organism>
<feature type="domain" description="Transposase IS116/IS110/IS902 C-terminal" evidence="1">
    <location>
        <begin position="48"/>
        <end position="101"/>
    </location>
</feature>
<evidence type="ECO:0000313" key="4">
    <source>
        <dbReference type="Proteomes" id="UP000193495"/>
    </source>
</evidence>
<evidence type="ECO:0000313" key="3">
    <source>
        <dbReference type="EMBL" id="SLN66899.1"/>
    </source>
</evidence>
<dbReference type="AlphaFoldDB" id="A0A1X7A0D5"/>
<dbReference type="GO" id="GO:0004803">
    <property type="term" value="F:transposase activity"/>
    <property type="evidence" value="ECO:0007669"/>
    <property type="project" value="InterPro"/>
</dbReference>
<dbReference type="Pfam" id="PF02371">
    <property type="entry name" value="Transposase_20"/>
    <property type="match status" value="1"/>
</dbReference>
<name>A0A1X7A0D5_9RHOB</name>
<dbReference type="EMBL" id="FWFY01000013">
    <property type="protein sequence ID" value="SLN66899.1"/>
    <property type="molecule type" value="Genomic_DNA"/>
</dbReference>
<keyword evidence="5" id="KW-1185">Reference proteome</keyword>
<dbReference type="EMBL" id="PYGB01000023">
    <property type="protein sequence ID" value="PSK80411.1"/>
    <property type="molecule type" value="Genomic_DNA"/>
</dbReference>
<proteinExistence type="predicted"/>
<sequence length="114" mass="12356">MVRFQHPAQQILFQDHVDTVGDAEACVVRLTGQIADLLPSWDLAPVVEAVQTMPGVASIVVVTVAAEVGDFRRFDNPRQLMVYLGLTTFKHSSGASMRPEAELPNRAVASIDAP</sequence>
<evidence type="ECO:0000313" key="2">
    <source>
        <dbReference type="EMBL" id="PSK80411.1"/>
    </source>
</evidence>
<dbReference type="InterPro" id="IPR003346">
    <property type="entry name" value="Transposase_20"/>
</dbReference>
<evidence type="ECO:0000259" key="1">
    <source>
        <dbReference type="Pfam" id="PF02371"/>
    </source>
</evidence>